<accession>A0A1H8GQH4</accession>
<dbReference type="STRING" id="1166340.SAMN05192583_2851"/>
<dbReference type="EMBL" id="FOCF01000007">
    <property type="protein sequence ID" value="SEN46055.1"/>
    <property type="molecule type" value="Genomic_DNA"/>
</dbReference>
<name>A0A1H8GQH4_9SPHN</name>
<dbReference type="Proteomes" id="UP000199206">
    <property type="component" value="Unassembled WGS sequence"/>
</dbReference>
<protein>
    <submittedName>
        <fullName evidence="1">Uncharacterized protein</fullName>
    </submittedName>
</protein>
<sequence length="65" mass="7218">MLKTRIRREVANAERIAARLAAIEASVVALANEDLLDLADIFAGDKETPLWTIAAAEMQKRNIRL</sequence>
<organism evidence="1 2">
    <name type="scientific">Sphingomonas gellani</name>
    <dbReference type="NCBI Taxonomy" id="1166340"/>
    <lineage>
        <taxon>Bacteria</taxon>
        <taxon>Pseudomonadati</taxon>
        <taxon>Pseudomonadota</taxon>
        <taxon>Alphaproteobacteria</taxon>
        <taxon>Sphingomonadales</taxon>
        <taxon>Sphingomonadaceae</taxon>
        <taxon>Sphingomonas</taxon>
    </lineage>
</organism>
<dbReference type="AlphaFoldDB" id="A0A1H8GQH4"/>
<dbReference type="RefSeq" id="WP_093666362.1">
    <property type="nucleotide sequence ID" value="NZ_FOCF01000007.1"/>
</dbReference>
<evidence type="ECO:0000313" key="2">
    <source>
        <dbReference type="Proteomes" id="UP000199206"/>
    </source>
</evidence>
<gene>
    <name evidence="1" type="ORF">SAMN05192583_2851</name>
</gene>
<evidence type="ECO:0000313" key="1">
    <source>
        <dbReference type="EMBL" id="SEN46055.1"/>
    </source>
</evidence>
<proteinExistence type="predicted"/>
<keyword evidence="2" id="KW-1185">Reference proteome</keyword>
<reference evidence="2" key="1">
    <citation type="submission" date="2016-10" db="EMBL/GenBank/DDBJ databases">
        <authorList>
            <person name="Varghese N."/>
            <person name="Submissions S."/>
        </authorList>
    </citation>
    <scope>NUCLEOTIDE SEQUENCE [LARGE SCALE GENOMIC DNA]</scope>
    <source>
        <strain evidence="2">S6-262</strain>
    </source>
</reference>